<keyword evidence="1" id="KW-0677">Repeat</keyword>
<dbReference type="EMBL" id="BSXW01000772">
    <property type="protein sequence ID" value="GMF29364.1"/>
    <property type="molecule type" value="Genomic_DNA"/>
</dbReference>
<keyword evidence="2" id="KW-0041">Annexin</keyword>
<keyword evidence="4" id="KW-1185">Reference proteome</keyword>
<sequence length="124" mass="13856">MGTDETTFNNILVLSPAEHVRSINRAYVTKYDTDLVGAINTEFSGDAKRARGSLASRAEVTHERPSFHVPIYMAIGNVNGHLSLLEFIRARDGFKSTQSSVLQLGFGRMHIRSSLQPQSNRFKF</sequence>
<dbReference type="InterPro" id="IPR037104">
    <property type="entry name" value="Annexin_sf"/>
</dbReference>
<protein>
    <submittedName>
        <fullName evidence="3">Unnamed protein product</fullName>
    </submittedName>
</protein>
<gene>
    <name evidence="3" type="ORF">Plil01_001245100</name>
</gene>
<dbReference type="PROSITE" id="PS51897">
    <property type="entry name" value="ANNEXIN_2"/>
    <property type="match status" value="1"/>
</dbReference>
<accession>A0A9W6X396</accession>
<dbReference type="AlphaFoldDB" id="A0A9W6X396"/>
<dbReference type="GO" id="GO:0005544">
    <property type="term" value="F:calcium-dependent phospholipid binding"/>
    <property type="evidence" value="ECO:0007669"/>
    <property type="project" value="InterPro"/>
</dbReference>
<dbReference type="SUPFAM" id="SSF47874">
    <property type="entry name" value="Annexin"/>
    <property type="match status" value="1"/>
</dbReference>
<dbReference type="Pfam" id="PF00191">
    <property type="entry name" value="Annexin"/>
    <property type="match status" value="1"/>
</dbReference>
<reference evidence="3" key="1">
    <citation type="submission" date="2023-04" db="EMBL/GenBank/DDBJ databases">
        <title>Phytophthora lilii NBRC 32176.</title>
        <authorList>
            <person name="Ichikawa N."/>
            <person name="Sato H."/>
            <person name="Tonouchi N."/>
        </authorList>
    </citation>
    <scope>NUCLEOTIDE SEQUENCE</scope>
    <source>
        <strain evidence="3">NBRC 32176</strain>
    </source>
</reference>
<comment type="caution">
    <text evidence="3">The sequence shown here is derived from an EMBL/GenBank/DDBJ whole genome shotgun (WGS) entry which is preliminary data.</text>
</comment>
<evidence type="ECO:0000256" key="1">
    <source>
        <dbReference type="ARBA" id="ARBA00022737"/>
    </source>
</evidence>
<evidence type="ECO:0000256" key="2">
    <source>
        <dbReference type="ARBA" id="ARBA00023216"/>
    </source>
</evidence>
<evidence type="ECO:0000313" key="4">
    <source>
        <dbReference type="Proteomes" id="UP001165083"/>
    </source>
</evidence>
<organism evidence="3 4">
    <name type="scientific">Phytophthora lilii</name>
    <dbReference type="NCBI Taxonomy" id="2077276"/>
    <lineage>
        <taxon>Eukaryota</taxon>
        <taxon>Sar</taxon>
        <taxon>Stramenopiles</taxon>
        <taxon>Oomycota</taxon>
        <taxon>Peronosporomycetes</taxon>
        <taxon>Peronosporales</taxon>
        <taxon>Peronosporaceae</taxon>
        <taxon>Phytophthora</taxon>
    </lineage>
</organism>
<proteinExistence type="predicted"/>
<dbReference type="SMART" id="SM00335">
    <property type="entry name" value="ANX"/>
    <property type="match status" value="1"/>
</dbReference>
<dbReference type="OrthoDB" id="37886at2759"/>
<dbReference type="Gene3D" id="1.10.220.10">
    <property type="entry name" value="Annexin"/>
    <property type="match status" value="1"/>
</dbReference>
<dbReference type="Proteomes" id="UP001165083">
    <property type="component" value="Unassembled WGS sequence"/>
</dbReference>
<name>A0A9W6X396_9STRA</name>
<dbReference type="GO" id="GO:0005509">
    <property type="term" value="F:calcium ion binding"/>
    <property type="evidence" value="ECO:0007669"/>
    <property type="project" value="InterPro"/>
</dbReference>
<dbReference type="InterPro" id="IPR018502">
    <property type="entry name" value="Annexin_repeat"/>
</dbReference>
<evidence type="ECO:0000313" key="3">
    <source>
        <dbReference type="EMBL" id="GMF29364.1"/>
    </source>
</evidence>